<dbReference type="InterPro" id="IPR036286">
    <property type="entry name" value="LexA/Signal_pep-like_sf"/>
</dbReference>
<dbReference type="PRINTS" id="PR00727">
    <property type="entry name" value="LEADERPTASE"/>
</dbReference>
<dbReference type="CDD" id="cd06530">
    <property type="entry name" value="S26_SPase_I"/>
    <property type="match status" value="1"/>
</dbReference>
<dbReference type="GO" id="GO:0009003">
    <property type="term" value="F:signal peptidase activity"/>
    <property type="evidence" value="ECO:0007669"/>
    <property type="project" value="UniProtKB-EC"/>
</dbReference>
<keyword evidence="9 12" id="KW-1133">Transmembrane helix</keyword>
<organism evidence="15 16">
    <name type="scientific">Sporolactobacillus putidus</name>
    <dbReference type="NCBI Taxonomy" id="492735"/>
    <lineage>
        <taxon>Bacteria</taxon>
        <taxon>Bacillati</taxon>
        <taxon>Bacillota</taxon>
        <taxon>Bacilli</taxon>
        <taxon>Bacillales</taxon>
        <taxon>Sporolactobacillaceae</taxon>
        <taxon>Sporolactobacillus</taxon>
    </lineage>
</organism>
<dbReference type="InterPro" id="IPR019533">
    <property type="entry name" value="Peptidase_S26"/>
</dbReference>
<dbReference type="RefSeq" id="WP_188801371.1">
    <property type="nucleotide sequence ID" value="NZ_BMOK01000001.1"/>
</dbReference>
<comment type="catalytic activity">
    <reaction evidence="1 12">
        <text>Cleavage of hydrophobic, N-terminal signal or leader sequences from secreted and periplasmic proteins.</text>
        <dbReference type="EC" id="3.4.21.89"/>
    </reaction>
</comment>
<dbReference type="GO" id="GO:0004252">
    <property type="term" value="F:serine-type endopeptidase activity"/>
    <property type="evidence" value="ECO:0007669"/>
    <property type="project" value="InterPro"/>
</dbReference>
<dbReference type="SUPFAM" id="SSF51306">
    <property type="entry name" value="LexA/Signal peptidase"/>
    <property type="match status" value="1"/>
</dbReference>
<dbReference type="GO" id="GO:0006465">
    <property type="term" value="P:signal peptide processing"/>
    <property type="evidence" value="ECO:0007669"/>
    <property type="project" value="InterPro"/>
</dbReference>
<evidence type="ECO:0000256" key="10">
    <source>
        <dbReference type="ARBA" id="ARBA00023136"/>
    </source>
</evidence>
<dbReference type="PROSITE" id="PS00501">
    <property type="entry name" value="SPASE_I_1"/>
    <property type="match status" value="1"/>
</dbReference>
<evidence type="ECO:0000256" key="8">
    <source>
        <dbReference type="ARBA" id="ARBA00022801"/>
    </source>
</evidence>
<evidence type="ECO:0000256" key="2">
    <source>
        <dbReference type="ARBA" id="ARBA00004401"/>
    </source>
</evidence>
<dbReference type="PROSITE" id="PS00761">
    <property type="entry name" value="SPASE_I_3"/>
    <property type="match status" value="1"/>
</dbReference>
<evidence type="ECO:0000256" key="7">
    <source>
        <dbReference type="ARBA" id="ARBA00022692"/>
    </source>
</evidence>
<keyword evidence="6 12" id="KW-0645">Protease</keyword>
<dbReference type="InterPro" id="IPR019756">
    <property type="entry name" value="Pept_S26A_signal_pept_1_Ser-AS"/>
</dbReference>
<keyword evidence="7 12" id="KW-0812">Transmembrane</keyword>
<name>A0A917RYT9_9BACL</name>
<evidence type="ECO:0000256" key="1">
    <source>
        <dbReference type="ARBA" id="ARBA00000677"/>
    </source>
</evidence>
<feature type="active site" evidence="11">
    <location>
        <position position="80"/>
    </location>
</feature>
<evidence type="ECO:0000259" key="14">
    <source>
        <dbReference type="Pfam" id="PF10502"/>
    </source>
</evidence>
<feature type="active site" evidence="11">
    <location>
        <position position="39"/>
    </location>
</feature>
<keyword evidence="10 12" id="KW-0472">Membrane</keyword>
<dbReference type="Proteomes" id="UP000654670">
    <property type="component" value="Unassembled WGS sequence"/>
</dbReference>
<evidence type="ECO:0000256" key="11">
    <source>
        <dbReference type="PIRSR" id="PIRSR600223-1"/>
    </source>
</evidence>
<feature type="domain" description="Peptidase S26" evidence="14">
    <location>
        <begin position="9"/>
        <end position="175"/>
    </location>
</feature>
<reference evidence="15" key="1">
    <citation type="journal article" date="2014" name="Int. J. Syst. Evol. Microbiol.">
        <title>Complete genome sequence of Corynebacterium casei LMG S-19264T (=DSM 44701T), isolated from a smear-ripened cheese.</title>
        <authorList>
            <consortium name="US DOE Joint Genome Institute (JGI-PGF)"/>
            <person name="Walter F."/>
            <person name="Albersmeier A."/>
            <person name="Kalinowski J."/>
            <person name="Ruckert C."/>
        </authorList>
    </citation>
    <scope>NUCLEOTIDE SEQUENCE</scope>
    <source>
        <strain evidence="15">JCM 15325</strain>
    </source>
</reference>
<dbReference type="PROSITE" id="PS00760">
    <property type="entry name" value="SPASE_I_2"/>
    <property type="match status" value="1"/>
</dbReference>
<evidence type="ECO:0000256" key="9">
    <source>
        <dbReference type="ARBA" id="ARBA00022989"/>
    </source>
</evidence>
<dbReference type="Pfam" id="PF10502">
    <property type="entry name" value="Peptidase_S26"/>
    <property type="match status" value="1"/>
</dbReference>
<accession>A0A917RYT9</accession>
<dbReference type="EMBL" id="BMOK01000001">
    <property type="protein sequence ID" value="GGL43290.1"/>
    <property type="molecule type" value="Genomic_DNA"/>
</dbReference>
<comment type="similarity">
    <text evidence="3 13">Belongs to the peptidase S26 family.</text>
</comment>
<comment type="caution">
    <text evidence="15">The sequence shown here is derived from an EMBL/GenBank/DDBJ whole genome shotgun (WGS) entry which is preliminary data.</text>
</comment>
<sequence>MKAAAKEIWSWVRAIAIAVVIALLIRYFIFDNYVVKGESMMPTLQDGNRLIVSKIGYSVGTPHRFDIVVFHATKTDDYVKRIIGLPGDTISYQNDQLYVNGKPVQEPYLDKYKAQLPKGELLTPDFNLKEKTGLLRVPKGKIWVMGDNRQNSEDSRFFGFVDEKQIIGQVDVRYWPLQEFSIINLLSNP</sequence>
<keyword evidence="8 12" id="KW-0378">Hydrolase</keyword>
<keyword evidence="5" id="KW-1003">Cell membrane</keyword>
<evidence type="ECO:0000256" key="5">
    <source>
        <dbReference type="ARBA" id="ARBA00022475"/>
    </source>
</evidence>
<dbReference type="AlphaFoldDB" id="A0A917RYT9"/>
<dbReference type="Gene3D" id="2.10.109.10">
    <property type="entry name" value="Umud Fragment, subunit A"/>
    <property type="match status" value="1"/>
</dbReference>
<evidence type="ECO:0000256" key="6">
    <source>
        <dbReference type="ARBA" id="ARBA00022670"/>
    </source>
</evidence>
<dbReference type="PANTHER" id="PTHR43390:SF1">
    <property type="entry name" value="CHLOROPLAST PROCESSING PEPTIDASE"/>
    <property type="match status" value="1"/>
</dbReference>
<evidence type="ECO:0000313" key="16">
    <source>
        <dbReference type="Proteomes" id="UP000654670"/>
    </source>
</evidence>
<reference evidence="15" key="2">
    <citation type="submission" date="2020-09" db="EMBL/GenBank/DDBJ databases">
        <authorList>
            <person name="Sun Q."/>
            <person name="Ohkuma M."/>
        </authorList>
    </citation>
    <scope>NUCLEOTIDE SEQUENCE</scope>
    <source>
        <strain evidence="15">JCM 15325</strain>
    </source>
</reference>
<dbReference type="NCBIfam" id="TIGR02227">
    <property type="entry name" value="sigpep_I_bact"/>
    <property type="match status" value="1"/>
</dbReference>
<evidence type="ECO:0000313" key="15">
    <source>
        <dbReference type="EMBL" id="GGL43290.1"/>
    </source>
</evidence>
<dbReference type="InterPro" id="IPR019757">
    <property type="entry name" value="Pept_S26A_signal_pept_1_Lys-AS"/>
</dbReference>
<protein>
    <recommendedName>
        <fullName evidence="4 12">Signal peptidase I</fullName>
        <ecNumber evidence="4 12">3.4.21.89</ecNumber>
    </recommendedName>
</protein>
<dbReference type="PANTHER" id="PTHR43390">
    <property type="entry name" value="SIGNAL PEPTIDASE I"/>
    <property type="match status" value="1"/>
</dbReference>
<evidence type="ECO:0000256" key="13">
    <source>
        <dbReference type="RuleBase" id="RU362042"/>
    </source>
</evidence>
<dbReference type="FunFam" id="2.10.109.10:FF:000008">
    <property type="entry name" value="Signal peptidase I"/>
    <property type="match status" value="1"/>
</dbReference>
<comment type="subcellular location">
    <subcellularLocation>
        <location evidence="2">Cell membrane</location>
        <topology evidence="2">Single-pass type II membrane protein</topology>
    </subcellularLocation>
    <subcellularLocation>
        <location evidence="13">Membrane</location>
        <topology evidence="13">Single-pass type II membrane protein</topology>
    </subcellularLocation>
</comment>
<dbReference type="EC" id="3.4.21.89" evidence="4 12"/>
<dbReference type="InterPro" id="IPR000223">
    <property type="entry name" value="Pept_S26A_signal_pept_1"/>
</dbReference>
<feature type="transmembrane region" description="Helical" evidence="12">
    <location>
        <begin position="12"/>
        <end position="30"/>
    </location>
</feature>
<evidence type="ECO:0000256" key="3">
    <source>
        <dbReference type="ARBA" id="ARBA00009370"/>
    </source>
</evidence>
<evidence type="ECO:0000256" key="12">
    <source>
        <dbReference type="RuleBase" id="RU003993"/>
    </source>
</evidence>
<evidence type="ECO:0000256" key="4">
    <source>
        <dbReference type="ARBA" id="ARBA00013208"/>
    </source>
</evidence>
<gene>
    <name evidence="15" type="primary">sipT</name>
    <name evidence="15" type="ORF">GCM10007968_04020</name>
</gene>
<dbReference type="GO" id="GO:0005886">
    <property type="term" value="C:plasma membrane"/>
    <property type="evidence" value="ECO:0007669"/>
    <property type="project" value="UniProtKB-SubCell"/>
</dbReference>
<proteinExistence type="inferred from homology"/>
<keyword evidence="16" id="KW-1185">Reference proteome</keyword>
<dbReference type="InterPro" id="IPR019758">
    <property type="entry name" value="Pept_S26A_signal_pept_1_CS"/>
</dbReference>